<dbReference type="EMBL" id="CAFBPM010000021">
    <property type="protein sequence ID" value="CAB5030392.1"/>
    <property type="molecule type" value="Genomic_DNA"/>
</dbReference>
<feature type="transmembrane region" description="Helical" evidence="1">
    <location>
        <begin position="158"/>
        <end position="186"/>
    </location>
</feature>
<feature type="transmembrane region" description="Helical" evidence="1">
    <location>
        <begin position="348"/>
        <end position="371"/>
    </location>
</feature>
<feature type="transmembrane region" description="Helical" evidence="1">
    <location>
        <begin position="285"/>
        <end position="305"/>
    </location>
</feature>
<keyword evidence="1" id="KW-0472">Membrane</keyword>
<evidence type="ECO:0000313" key="3">
    <source>
        <dbReference type="EMBL" id="CAB4882676.1"/>
    </source>
</evidence>
<evidence type="ECO:0000256" key="1">
    <source>
        <dbReference type="SAM" id="Phobius"/>
    </source>
</evidence>
<proteinExistence type="predicted"/>
<name>A0A6J7AKA1_9ZZZZ</name>
<reference evidence="2" key="1">
    <citation type="submission" date="2020-05" db="EMBL/GenBank/DDBJ databases">
        <authorList>
            <person name="Chiriac C."/>
            <person name="Salcher M."/>
            <person name="Ghai R."/>
            <person name="Kavagutti S V."/>
        </authorList>
    </citation>
    <scope>NUCLEOTIDE SEQUENCE</scope>
</reference>
<dbReference type="EMBL" id="CAFBLT010000003">
    <property type="protein sequence ID" value="CAB4882676.1"/>
    <property type="molecule type" value="Genomic_DNA"/>
</dbReference>
<accession>A0A6J7AKA1</accession>
<gene>
    <name evidence="2" type="ORF">UFOPK3164_01450</name>
    <name evidence="3" type="ORF">UFOPK3427_01639</name>
    <name evidence="4" type="ORF">UFOPK4112_01581</name>
</gene>
<keyword evidence="1" id="KW-0812">Transmembrane</keyword>
<dbReference type="EMBL" id="CAFABE010000089">
    <property type="protein sequence ID" value="CAB4833371.1"/>
    <property type="molecule type" value="Genomic_DNA"/>
</dbReference>
<feature type="transmembrane region" description="Helical" evidence="1">
    <location>
        <begin position="198"/>
        <end position="220"/>
    </location>
</feature>
<sequence>MLLLVIIISVAFVLHATAHGVGITPDSVSYASSAQSFASSFSFTQFDGLPLTLFPPGFPAVLGVFLALGLSFQFTAVLVGVLALVALLIFTFAVGRGLSRSMWCGAFAAAFVGLSSSTVFIGATVWSEGLFCAGVMGVLWVLVSAIHSQTLSRSRVVVLVILSAMVLSTRYTGIVIIPIIFVGVFWSQPKGTTRRSLVFSFYVTGLCSIIELSIVLRNLLLGAGVFGTRYPAEFTWTGMLHDVLLTLGGYVSTTFPSFWIQAIGVAIILAMVLATVRAKSQHDNATLLLALFVLLYWIALVYGQISTRVDHISFRLVAPALASMVLLVFSAFRLPHARHHHGSPNTRVAILTLEGALLALAGWIIIGGAIFTNSVASNYSEIGIGYNRQSFLNSPLASVIAKLPPTAGVAAFDAEGLYWPSKHVPIVMLPIENYYCSSQCVADQQSEFLQDVANGSVTYYAYQGAGMTPKQIEQLGVHLSVDVTVADGTLYRITRG</sequence>
<feature type="transmembrane region" description="Helical" evidence="1">
    <location>
        <begin position="258"/>
        <end position="278"/>
    </location>
</feature>
<evidence type="ECO:0000313" key="4">
    <source>
        <dbReference type="EMBL" id="CAB5030392.1"/>
    </source>
</evidence>
<dbReference type="AlphaFoldDB" id="A0A6J7AKA1"/>
<feature type="transmembrane region" description="Helical" evidence="1">
    <location>
        <begin position="128"/>
        <end position="146"/>
    </location>
</feature>
<feature type="transmembrane region" description="Helical" evidence="1">
    <location>
        <begin position="102"/>
        <end position="122"/>
    </location>
</feature>
<keyword evidence="1" id="KW-1133">Transmembrane helix</keyword>
<protein>
    <submittedName>
        <fullName evidence="2">Unannotated protein</fullName>
    </submittedName>
</protein>
<organism evidence="2">
    <name type="scientific">freshwater metagenome</name>
    <dbReference type="NCBI Taxonomy" id="449393"/>
    <lineage>
        <taxon>unclassified sequences</taxon>
        <taxon>metagenomes</taxon>
        <taxon>ecological metagenomes</taxon>
    </lineage>
</organism>
<feature type="transmembrane region" description="Helical" evidence="1">
    <location>
        <begin position="232"/>
        <end position="252"/>
    </location>
</feature>
<evidence type="ECO:0000313" key="2">
    <source>
        <dbReference type="EMBL" id="CAB4833371.1"/>
    </source>
</evidence>
<feature type="transmembrane region" description="Helical" evidence="1">
    <location>
        <begin position="317"/>
        <end position="336"/>
    </location>
</feature>
<feature type="transmembrane region" description="Helical" evidence="1">
    <location>
        <begin position="60"/>
        <end position="90"/>
    </location>
</feature>